<gene>
    <name evidence="3" type="ORF">DGQ38_14445</name>
</gene>
<dbReference type="Pfam" id="PF00561">
    <property type="entry name" value="Abhydrolase_1"/>
    <property type="match status" value="1"/>
</dbReference>
<dbReference type="SUPFAM" id="SSF53474">
    <property type="entry name" value="alpha/beta-Hydrolases"/>
    <property type="match status" value="1"/>
</dbReference>
<dbReference type="Proteomes" id="UP000264330">
    <property type="component" value="Unassembled WGS sequence"/>
</dbReference>
<dbReference type="GO" id="GO:0004301">
    <property type="term" value="F:epoxide hydrolase activity"/>
    <property type="evidence" value="ECO:0007669"/>
    <property type="project" value="TreeGrafter"/>
</dbReference>
<evidence type="ECO:0000259" key="2">
    <source>
        <dbReference type="Pfam" id="PF00561"/>
    </source>
</evidence>
<reference evidence="3 4" key="1">
    <citation type="journal article" date="2018" name="Nat. Biotechnol.">
        <title>A standardized bacterial taxonomy based on genome phylogeny substantially revises the tree of life.</title>
        <authorList>
            <person name="Parks D.H."/>
            <person name="Chuvochina M."/>
            <person name="Waite D.W."/>
            <person name="Rinke C."/>
            <person name="Skarshewski A."/>
            <person name="Chaumeil P.A."/>
            <person name="Hugenholtz P."/>
        </authorList>
    </citation>
    <scope>NUCLEOTIDE SEQUENCE [LARGE SCALE GENOMIC DNA]</scope>
    <source>
        <strain evidence="3">UBA9359</strain>
    </source>
</reference>
<protein>
    <submittedName>
        <fullName evidence="3">Alpha/beta hydrolase</fullName>
    </submittedName>
</protein>
<keyword evidence="1 3" id="KW-0378">Hydrolase</keyword>
<organism evidence="3 4">
    <name type="scientific">Zunongwangia profunda</name>
    <dbReference type="NCBI Taxonomy" id="398743"/>
    <lineage>
        <taxon>Bacteria</taxon>
        <taxon>Pseudomonadati</taxon>
        <taxon>Bacteroidota</taxon>
        <taxon>Flavobacteriia</taxon>
        <taxon>Flavobacteriales</taxon>
        <taxon>Flavobacteriaceae</taxon>
        <taxon>Zunongwangia</taxon>
    </lineage>
</organism>
<dbReference type="InterPro" id="IPR029058">
    <property type="entry name" value="AB_hydrolase_fold"/>
</dbReference>
<dbReference type="InterPro" id="IPR000639">
    <property type="entry name" value="Epox_hydrolase-like"/>
</dbReference>
<feature type="domain" description="AB hydrolase-1" evidence="2">
    <location>
        <begin position="27"/>
        <end position="269"/>
    </location>
</feature>
<proteinExistence type="predicted"/>
<dbReference type="InterPro" id="IPR051340">
    <property type="entry name" value="Haloalkane_dehalogenase"/>
</dbReference>
<dbReference type="PRINTS" id="PR00412">
    <property type="entry name" value="EPOXHYDRLASE"/>
</dbReference>
<comment type="caution">
    <text evidence="3">The sequence shown here is derived from an EMBL/GenBank/DDBJ whole genome shotgun (WGS) entry which is preliminary data.</text>
</comment>
<accession>A0A3D5J2P7</accession>
<dbReference type="InterPro" id="IPR000073">
    <property type="entry name" value="AB_hydrolase_1"/>
</dbReference>
<dbReference type="RefSeq" id="WP_013071625.1">
    <property type="nucleotide sequence ID" value="NZ_CAJXAW010000037.1"/>
</dbReference>
<dbReference type="PANTHER" id="PTHR42977">
    <property type="entry name" value="HYDROLASE-RELATED"/>
    <property type="match status" value="1"/>
</dbReference>
<dbReference type="OMA" id="WQYTNGV"/>
<dbReference type="PANTHER" id="PTHR42977:SF3">
    <property type="entry name" value="AB HYDROLASE-1 DOMAIN-CONTAINING PROTEIN"/>
    <property type="match status" value="1"/>
</dbReference>
<dbReference type="PRINTS" id="PR00111">
    <property type="entry name" value="ABHYDROLASE"/>
</dbReference>
<evidence type="ECO:0000313" key="3">
    <source>
        <dbReference type="EMBL" id="HCV82243.1"/>
    </source>
</evidence>
<dbReference type="Gene3D" id="3.40.50.1820">
    <property type="entry name" value="alpha/beta hydrolase"/>
    <property type="match status" value="1"/>
</dbReference>
<dbReference type="EMBL" id="DPMF01000333">
    <property type="protein sequence ID" value="HCV82243.1"/>
    <property type="molecule type" value="Genomic_DNA"/>
</dbReference>
<dbReference type="AlphaFoldDB" id="A0A3D5J2P7"/>
<evidence type="ECO:0000313" key="4">
    <source>
        <dbReference type="Proteomes" id="UP000264330"/>
    </source>
</evidence>
<sequence length="286" mass="33398">MEKTKFKTEHVDGINIAYREAGDNKKPSLLLLHGYPSSSHQYRKVFNRLADKYHLIAPDYPGFGHSDFPAPDQYDYTFDNISKTINSFLEKLEIDNYAIVIQDYGAPVGFRIALAHPERVTAIITQNGNAYEEGIGEAWKPIKKLWANRIKENEEALLDAFSLEGLKWNYTHGTQDVESVNPDCWHLDYLRMQRPYAKKVNIDLWYDYQNNLKQYPQWQAYLREHQPPVLVVWGKNDEYFPESGAAAFKKDSKNIEYYIYDTGHFAMEEYGDKIIDEIEKFMTKIA</sequence>
<name>A0A3D5J2P7_9FLAO</name>
<evidence type="ECO:0000256" key="1">
    <source>
        <dbReference type="ARBA" id="ARBA00022801"/>
    </source>
</evidence>